<proteinExistence type="predicted"/>
<dbReference type="PATRIC" id="fig|243090.15.peg.222"/>
<evidence type="ECO:0000313" key="3">
    <source>
        <dbReference type="Proteomes" id="UP000001025"/>
    </source>
</evidence>
<sequence>MRQMQKTKFASLLRAIEKGDEPVSSLDADEEENKSRPLLSAIELENGLRPHPSTATRWCLEPNRHGNVLKSWLIGGRRMTSIAAVKEYNAANNQQSMASDSTAAASSIANSKTHSKAMQDLESEGL</sequence>
<dbReference type="KEGG" id="rba:RB443"/>
<gene>
    <name evidence="2" type="ordered locus">RB443</name>
</gene>
<dbReference type="EnsemblBacteria" id="CAD71583">
    <property type="protein sequence ID" value="CAD71583"/>
    <property type="gene ID" value="RB443"/>
</dbReference>
<reference evidence="2 3" key="1">
    <citation type="journal article" date="2003" name="Proc. Natl. Acad. Sci. U.S.A.">
        <title>Complete genome sequence of the marine planctomycete Pirellula sp. strain 1.</title>
        <authorList>
            <person name="Gloeckner F.O."/>
            <person name="Kube M."/>
            <person name="Bauer M."/>
            <person name="Teeling H."/>
            <person name="Lombardot T."/>
            <person name="Ludwig W."/>
            <person name="Gade D."/>
            <person name="Beck A."/>
            <person name="Borzym K."/>
            <person name="Heitmann K."/>
            <person name="Rabus R."/>
            <person name="Schlesner H."/>
            <person name="Amann R."/>
            <person name="Reinhardt R."/>
        </authorList>
    </citation>
    <scope>NUCLEOTIDE SEQUENCE [LARGE SCALE GENOMIC DNA]</scope>
    <source>
        <strain evidence="3">DSM 10527 / NCIMB 13988 / SH1</strain>
    </source>
</reference>
<name>Q7UYQ9_RHOBA</name>
<dbReference type="EMBL" id="BX294133">
    <property type="protein sequence ID" value="CAD71583.1"/>
    <property type="molecule type" value="Genomic_DNA"/>
</dbReference>
<dbReference type="OrthoDB" id="290434at2"/>
<dbReference type="Pfam" id="PF07618">
    <property type="entry name" value="DUF1580"/>
    <property type="match status" value="1"/>
</dbReference>
<dbReference type="STRING" id="243090.RB443"/>
<keyword evidence="3" id="KW-1185">Reference proteome</keyword>
<feature type="region of interest" description="Disordered" evidence="1">
    <location>
        <begin position="91"/>
        <end position="126"/>
    </location>
</feature>
<evidence type="ECO:0000313" key="2">
    <source>
        <dbReference type="EMBL" id="CAD71583.1"/>
    </source>
</evidence>
<dbReference type="InterPro" id="IPR011474">
    <property type="entry name" value="DUF1580"/>
</dbReference>
<evidence type="ECO:0000256" key="1">
    <source>
        <dbReference type="SAM" id="MobiDB-lite"/>
    </source>
</evidence>
<accession>Q7UYQ9</accession>
<dbReference type="Proteomes" id="UP000001025">
    <property type="component" value="Chromosome"/>
</dbReference>
<dbReference type="AlphaFoldDB" id="Q7UYQ9"/>
<dbReference type="HOGENOM" id="CLU_162032_0_0_0"/>
<feature type="compositionally biased region" description="Low complexity" evidence="1">
    <location>
        <begin position="96"/>
        <end position="111"/>
    </location>
</feature>
<organism evidence="2 3">
    <name type="scientific">Rhodopirellula baltica (strain DSM 10527 / NCIMB 13988 / SH1)</name>
    <dbReference type="NCBI Taxonomy" id="243090"/>
    <lineage>
        <taxon>Bacteria</taxon>
        <taxon>Pseudomonadati</taxon>
        <taxon>Planctomycetota</taxon>
        <taxon>Planctomycetia</taxon>
        <taxon>Pirellulales</taxon>
        <taxon>Pirellulaceae</taxon>
        <taxon>Rhodopirellula</taxon>
    </lineage>
</organism>
<dbReference type="InParanoid" id="Q7UYQ9"/>
<protein>
    <submittedName>
        <fullName evidence="2">Uncharacterized protein</fullName>
    </submittedName>
</protein>